<dbReference type="AlphaFoldDB" id="A0AA85AZN8"/>
<evidence type="ECO:0000256" key="2">
    <source>
        <dbReference type="ARBA" id="ARBA00022603"/>
    </source>
</evidence>
<dbReference type="GO" id="GO:0032259">
    <property type="term" value="P:methylation"/>
    <property type="evidence" value="ECO:0007669"/>
    <property type="project" value="UniProtKB-KW"/>
</dbReference>
<sequence length="302" mass="35557">MASEDCDDIFGRRYLTDASDVYEWNAWDDVQWTEEQENLAKEIILLNSTVRLPDDSQERIEILAHEYWDKFYSHHEDRFFKDRNWLEKEFCELFSSTSPSVHIMEVGCGVGNTIFPILRAVKSPGLLIYASDFSEKALSILKESKGYDADRCITFQHDITKTNDEIPCPRNSLDFLVLVFVLSAVNPELFHRTLKNLVTYLKPGGVLLFRDYGRFDLAQLRFKNGQCLKDNFYMRSDGTRVYFFTQDELHKLFTDVGLEKIQNKVDRRLIVNRKKKLKMYRIWIQCKYNKVCSRFGGHGKFM</sequence>
<dbReference type="PANTHER" id="PTHR22809">
    <property type="entry name" value="METHYLTRANSFERASE-RELATED"/>
    <property type="match status" value="1"/>
</dbReference>
<dbReference type="WBParaSite" id="SMTH1_17960.1">
    <property type="protein sequence ID" value="SMTH1_17960.1"/>
    <property type="gene ID" value="SMTH1_17960"/>
</dbReference>
<dbReference type="CDD" id="cd02440">
    <property type="entry name" value="AdoMet_MTases"/>
    <property type="match status" value="1"/>
</dbReference>
<evidence type="ECO:0000313" key="6">
    <source>
        <dbReference type="WBParaSite" id="SMTH1_17960.1"/>
    </source>
</evidence>
<comment type="function">
    <text evidence="4">S-adenosyl-L-methionine-dependent methyltransferase.</text>
</comment>
<proteinExistence type="inferred from homology"/>
<name>A0AA85AZN8_9TREM</name>
<dbReference type="InterPro" id="IPR029063">
    <property type="entry name" value="SAM-dependent_MTases_sf"/>
</dbReference>
<dbReference type="Proteomes" id="UP000050791">
    <property type="component" value="Unassembled WGS sequence"/>
</dbReference>
<dbReference type="SUPFAM" id="SSF53335">
    <property type="entry name" value="S-adenosyl-L-methionine-dependent methyltransferases"/>
    <property type="match status" value="1"/>
</dbReference>
<dbReference type="GO" id="GO:0052735">
    <property type="term" value="F:tRNA (cytidine-3-)-methyltransferase activity"/>
    <property type="evidence" value="ECO:0007669"/>
    <property type="project" value="TreeGrafter"/>
</dbReference>
<keyword evidence="3 4" id="KW-0808">Transferase</keyword>
<protein>
    <recommendedName>
        <fullName evidence="4">tRNA N(3)-methylcytidine methyltransferase</fullName>
        <ecNumber evidence="4">2.1.1.-</ecNumber>
    </recommendedName>
</protein>
<evidence type="ECO:0000256" key="1">
    <source>
        <dbReference type="ARBA" id="ARBA00009725"/>
    </source>
</evidence>
<dbReference type="PANTHER" id="PTHR22809:SF11">
    <property type="entry name" value="TRNA N(3)-METHYLCYTIDINE METHYLTRANSFERASE METTL2"/>
    <property type="match status" value="1"/>
</dbReference>
<evidence type="ECO:0000313" key="5">
    <source>
        <dbReference type="Proteomes" id="UP000050791"/>
    </source>
</evidence>
<dbReference type="InterPro" id="IPR026113">
    <property type="entry name" value="METTL2/6/8-like"/>
</dbReference>
<dbReference type="EC" id="2.1.1.-" evidence="4"/>
<dbReference type="Gene3D" id="3.40.50.150">
    <property type="entry name" value="Vaccinia Virus protein VP39"/>
    <property type="match status" value="1"/>
</dbReference>
<dbReference type="Pfam" id="PF13489">
    <property type="entry name" value="Methyltransf_23"/>
    <property type="match status" value="1"/>
</dbReference>
<evidence type="ECO:0000256" key="4">
    <source>
        <dbReference type="PIRNR" id="PIRNR037755"/>
    </source>
</evidence>
<evidence type="ECO:0000256" key="3">
    <source>
        <dbReference type="ARBA" id="ARBA00022679"/>
    </source>
</evidence>
<dbReference type="PIRSF" id="PIRSF037755">
    <property type="entry name" value="Mettl2_prd"/>
    <property type="match status" value="1"/>
</dbReference>
<organism evidence="5 6">
    <name type="scientific">Schistosoma mattheei</name>
    <dbReference type="NCBI Taxonomy" id="31246"/>
    <lineage>
        <taxon>Eukaryota</taxon>
        <taxon>Metazoa</taxon>
        <taxon>Spiralia</taxon>
        <taxon>Lophotrochozoa</taxon>
        <taxon>Platyhelminthes</taxon>
        <taxon>Trematoda</taxon>
        <taxon>Digenea</taxon>
        <taxon>Strigeidida</taxon>
        <taxon>Schistosomatoidea</taxon>
        <taxon>Schistosomatidae</taxon>
        <taxon>Schistosoma</taxon>
    </lineage>
</organism>
<reference evidence="6" key="1">
    <citation type="submission" date="2023-11" db="UniProtKB">
        <authorList>
            <consortium name="WormBaseParasite"/>
        </authorList>
    </citation>
    <scope>IDENTIFICATION</scope>
</reference>
<accession>A0AA85AZN8</accession>
<keyword evidence="2 4" id="KW-0489">Methyltransferase</keyword>
<comment type="similarity">
    <text evidence="1 4">Belongs to the methyltransferase superfamily. METL family.</text>
</comment>